<keyword evidence="5" id="KW-0804">Transcription</keyword>
<dbReference type="CDD" id="cd06171">
    <property type="entry name" value="Sigma70_r4"/>
    <property type="match status" value="1"/>
</dbReference>
<protein>
    <submittedName>
        <fullName evidence="8">RNA polymerase sigma-70 factor, ECF subfamily</fullName>
    </submittedName>
</protein>
<name>A0A1H3TDM8_9ACTN</name>
<dbReference type="InterPro" id="IPR014284">
    <property type="entry name" value="RNA_pol_sigma-70_dom"/>
</dbReference>
<keyword evidence="9" id="KW-1185">Reference proteome</keyword>
<dbReference type="Pfam" id="PF04542">
    <property type="entry name" value="Sigma70_r2"/>
    <property type="match status" value="1"/>
</dbReference>
<dbReference type="GO" id="GO:0003677">
    <property type="term" value="F:DNA binding"/>
    <property type="evidence" value="ECO:0007669"/>
    <property type="project" value="UniProtKB-KW"/>
</dbReference>
<dbReference type="NCBIfam" id="TIGR02937">
    <property type="entry name" value="sigma70-ECF"/>
    <property type="match status" value="1"/>
</dbReference>
<keyword evidence="3" id="KW-0731">Sigma factor</keyword>
<gene>
    <name evidence="8" type="ORF">SAMN05421684_5530</name>
</gene>
<dbReference type="Gene3D" id="1.10.10.10">
    <property type="entry name" value="Winged helix-like DNA-binding domain superfamily/Winged helix DNA-binding domain"/>
    <property type="match status" value="1"/>
</dbReference>
<accession>A0A1H3TDM8</accession>
<evidence type="ECO:0000256" key="5">
    <source>
        <dbReference type="ARBA" id="ARBA00023163"/>
    </source>
</evidence>
<evidence type="ECO:0000256" key="1">
    <source>
        <dbReference type="ARBA" id="ARBA00010641"/>
    </source>
</evidence>
<keyword evidence="2" id="KW-0805">Transcription regulation</keyword>
<dbReference type="InterPro" id="IPR039425">
    <property type="entry name" value="RNA_pol_sigma-70-like"/>
</dbReference>
<comment type="similarity">
    <text evidence="1">Belongs to the sigma-70 factor family. ECF subfamily.</text>
</comment>
<dbReference type="InterPro" id="IPR007627">
    <property type="entry name" value="RNA_pol_sigma70_r2"/>
</dbReference>
<evidence type="ECO:0000256" key="2">
    <source>
        <dbReference type="ARBA" id="ARBA00023015"/>
    </source>
</evidence>
<dbReference type="Proteomes" id="UP000199632">
    <property type="component" value="Unassembled WGS sequence"/>
</dbReference>
<feature type="domain" description="RNA polymerase sigma factor 70 region 4 type 2" evidence="7">
    <location>
        <begin position="100"/>
        <end position="151"/>
    </location>
</feature>
<organism evidence="8 9">
    <name type="scientific">Asanoa ishikariensis</name>
    <dbReference type="NCBI Taxonomy" id="137265"/>
    <lineage>
        <taxon>Bacteria</taxon>
        <taxon>Bacillati</taxon>
        <taxon>Actinomycetota</taxon>
        <taxon>Actinomycetes</taxon>
        <taxon>Micromonosporales</taxon>
        <taxon>Micromonosporaceae</taxon>
        <taxon>Asanoa</taxon>
    </lineage>
</organism>
<evidence type="ECO:0000259" key="6">
    <source>
        <dbReference type="Pfam" id="PF04542"/>
    </source>
</evidence>
<dbReference type="AlphaFoldDB" id="A0A1H3TDM8"/>
<dbReference type="Gene3D" id="1.10.1740.10">
    <property type="match status" value="1"/>
</dbReference>
<reference evidence="9" key="1">
    <citation type="submission" date="2016-10" db="EMBL/GenBank/DDBJ databases">
        <authorList>
            <person name="Varghese N."/>
            <person name="Submissions S."/>
        </authorList>
    </citation>
    <scope>NUCLEOTIDE SEQUENCE [LARGE SCALE GENOMIC DNA]</scope>
    <source>
        <strain evidence="9">DSM 44718</strain>
    </source>
</reference>
<dbReference type="SUPFAM" id="SSF88946">
    <property type="entry name" value="Sigma2 domain of RNA polymerase sigma factors"/>
    <property type="match status" value="1"/>
</dbReference>
<feature type="domain" description="RNA polymerase sigma-70 region 2" evidence="6">
    <location>
        <begin position="11"/>
        <end position="74"/>
    </location>
</feature>
<evidence type="ECO:0000256" key="4">
    <source>
        <dbReference type="ARBA" id="ARBA00023125"/>
    </source>
</evidence>
<evidence type="ECO:0000313" key="9">
    <source>
        <dbReference type="Proteomes" id="UP000199632"/>
    </source>
</evidence>
<dbReference type="PANTHER" id="PTHR43133">
    <property type="entry name" value="RNA POLYMERASE ECF-TYPE SIGMA FACTO"/>
    <property type="match status" value="1"/>
</dbReference>
<keyword evidence="4" id="KW-0238">DNA-binding</keyword>
<dbReference type="OrthoDB" id="3777963at2"/>
<dbReference type="PANTHER" id="PTHR43133:SF50">
    <property type="entry name" value="ECF RNA POLYMERASE SIGMA FACTOR SIGM"/>
    <property type="match status" value="1"/>
</dbReference>
<dbReference type="InterPro" id="IPR036388">
    <property type="entry name" value="WH-like_DNA-bd_sf"/>
</dbReference>
<dbReference type="GO" id="GO:0006352">
    <property type="term" value="P:DNA-templated transcription initiation"/>
    <property type="evidence" value="ECO:0007669"/>
    <property type="project" value="InterPro"/>
</dbReference>
<dbReference type="InterPro" id="IPR013249">
    <property type="entry name" value="RNA_pol_sigma70_r4_t2"/>
</dbReference>
<dbReference type="RefSeq" id="WP_090799011.1">
    <property type="nucleotide sequence ID" value="NZ_BOND01000002.1"/>
</dbReference>
<dbReference type="EMBL" id="FNQB01000003">
    <property type="protein sequence ID" value="SDZ48057.1"/>
    <property type="molecule type" value="Genomic_DNA"/>
</dbReference>
<dbReference type="STRING" id="137265.SAMN05421684_5530"/>
<evidence type="ECO:0000313" key="8">
    <source>
        <dbReference type="EMBL" id="SDZ48057.1"/>
    </source>
</evidence>
<dbReference type="InterPro" id="IPR013324">
    <property type="entry name" value="RNA_pol_sigma_r3/r4-like"/>
</dbReference>
<dbReference type="SUPFAM" id="SSF88659">
    <property type="entry name" value="Sigma3 and sigma4 domains of RNA polymerase sigma factors"/>
    <property type="match status" value="1"/>
</dbReference>
<dbReference type="Pfam" id="PF08281">
    <property type="entry name" value="Sigma70_r4_2"/>
    <property type="match status" value="1"/>
</dbReference>
<proteinExistence type="inferred from homology"/>
<sequence length="167" mass="18504">MRDAQSFDEFYRATAVRTLRYAVGVVGDATEAQDAVQEAYARAWRRWDTVAAHPAPEAWVRLVVSRLATDRWRRISGIAALLRRTGPPPPAPPPDENTVLLVEALRALPANHRRALALHYLCDRSVDEIAAEIGAKPNTVKSWLARGRERLALQLAGTGFDLEAQDA</sequence>
<dbReference type="InterPro" id="IPR013325">
    <property type="entry name" value="RNA_pol_sigma_r2"/>
</dbReference>
<evidence type="ECO:0000256" key="3">
    <source>
        <dbReference type="ARBA" id="ARBA00023082"/>
    </source>
</evidence>
<evidence type="ECO:0000259" key="7">
    <source>
        <dbReference type="Pfam" id="PF08281"/>
    </source>
</evidence>
<dbReference type="GO" id="GO:0016987">
    <property type="term" value="F:sigma factor activity"/>
    <property type="evidence" value="ECO:0007669"/>
    <property type="project" value="UniProtKB-KW"/>
</dbReference>